<evidence type="ECO:0000256" key="1">
    <source>
        <dbReference type="SAM" id="MobiDB-lite"/>
    </source>
</evidence>
<feature type="compositionally biased region" description="Polar residues" evidence="1">
    <location>
        <begin position="177"/>
        <end position="186"/>
    </location>
</feature>
<feature type="compositionally biased region" description="Basic and acidic residues" evidence="1">
    <location>
        <begin position="156"/>
        <end position="169"/>
    </location>
</feature>
<dbReference type="PANTHER" id="PTHR33067">
    <property type="entry name" value="RNA-DIRECTED DNA POLYMERASE-RELATED"/>
    <property type="match status" value="1"/>
</dbReference>
<feature type="region of interest" description="Disordered" evidence="1">
    <location>
        <begin position="135"/>
        <end position="192"/>
    </location>
</feature>
<proteinExistence type="predicted"/>
<reference evidence="2 3" key="1">
    <citation type="submission" date="2024-04" db="EMBL/GenBank/DDBJ databases">
        <title>Genome assembly C_amara_ONT_v2.</title>
        <authorList>
            <person name="Yant L."/>
            <person name="Moore C."/>
            <person name="Slenker M."/>
        </authorList>
    </citation>
    <scope>NUCLEOTIDE SEQUENCE [LARGE SCALE GENOMIC DNA]</scope>
    <source>
        <tissue evidence="2">Leaf</tissue>
    </source>
</reference>
<accession>A0ABD0ZNQ0</accession>
<gene>
    <name evidence="2" type="ORF">V5N11_029995</name>
</gene>
<dbReference type="InterPro" id="IPR021109">
    <property type="entry name" value="Peptidase_aspartic_dom_sf"/>
</dbReference>
<dbReference type="EMBL" id="JBANAX010000833">
    <property type="protein sequence ID" value="KAL1192099.1"/>
    <property type="molecule type" value="Genomic_DNA"/>
</dbReference>
<feature type="compositionally biased region" description="Polar residues" evidence="1">
    <location>
        <begin position="137"/>
        <end position="155"/>
    </location>
</feature>
<dbReference type="PANTHER" id="PTHR33067:SF9">
    <property type="entry name" value="RNA-DIRECTED DNA POLYMERASE"/>
    <property type="match status" value="1"/>
</dbReference>
<dbReference type="Pfam" id="PF13650">
    <property type="entry name" value="Asp_protease_2"/>
    <property type="match status" value="1"/>
</dbReference>
<protein>
    <submittedName>
        <fullName evidence="2">Uncharacterized protein</fullName>
    </submittedName>
</protein>
<sequence>MQQLLVNQQRAATEINDKVDHVYTDLNAKYEAVTAHVKKLDTQVAQTAEAVNRQQRFIPAKGEQNPRDGSGSTGSHAHVNMCADEKSELKIMMQMFLEEQAKTTQRMSERMATLDWKVECMSRDLQREVKNKMWYPSGSNRLTQASDQSIPSKNSRSAESKKSRSHPDRSIPPAIDRSQQSTPSRNISDRSIHLGRIDLSASERSATILPPSFSQAPEPAPYVPKVSYPTPTYRTLPKLVDPGRFVVPCSILGFDLTNSMCDSGSTINVMSKDLAKSLGIENIQPSDMTLKFADASIKTSQGCIKDLQVRIEDCLMPTDFQVVEMGQGSFMPLILGRSFFATAGAVIDIPNKRVCLSNVSNDVFYDAVSEDDKMHYGSFAAIEEKVLNKTVLSKSGGAPLQAHVTLTPQRCVGDAIEYKTKCKGMSKPFSKIKALITQELKPQGKAVVDAMMNRVLKLDFNPPPPPPDPPADPPSHA</sequence>
<keyword evidence="3" id="KW-1185">Reference proteome</keyword>
<dbReference type="Proteomes" id="UP001558713">
    <property type="component" value="Unassembled WGS sequence"/>
</dbReference>
<dbReference type="CDD" id="cd00303">
    <property type="entry name" value="retropepsin_like"/>
    <property type="match status" value="1"/>
</dbReference>
<comment type="caution">
    <text evidence="2">The sequence shown here is derived from an EMBL/GenBank/DDBJ whole genome shotgun (WGS) entry which is preliminary data.</text>
</comment>
<dbReference type="AlphaFoldDB" id="A0ABD0ZNQ0"/>
<evidence type="ECO:0000313" key="2">
    <source>
        <dbReference type="EMBL" id="KAL1192099.1"/>
    </source>
</evidence>
<dbReference type="Gene3D" id="2.40.70.10">
    <property type="entry name" value="Acid Proteases"/>
    <property type="match status" value="1"/>
</dbReference>
<feature type="compositionally biased region" description="Pro residues" evidence="1">
    <location>
        <begin position="461"/>
        <end position="477"/>
    </location>
</feature>
<evidence type="ECO:0000313" key="3">
    <source>
        <dbReference type="Proteomes" id="UP001558713"/>
    </source>
</evidence>
<name>A0ABD0ZNQ0_CARAN</name>
<organism evidence="2 3">
    <name type="scientific">Cardamine amara subsp. amara</name>
    <dbReference type="NCBI Taxonomy" id="228776"/>
    <lineage>
        <taxon>Eukaryota</taxon>
        <taxon>Viridiplantae</taxon>
        <taxon>Streptophyta</taxon>
        <taxon>Embryophyta</taxon>
        <taxon>Tracheophyta</taxon>
        <taxon>Spermatophyta</taxon>
        <taxon>Magnoliopsida</taxon>
        <taxon>eudicotyledons</taxon>
        <taxon>Gunneridae</taxon>
        <taxon>Pentapetalae</taxon>
        <taxon>rosids</taxon>
        <taxon>malvids</taxon>
        <taxon>Brassicales</taxon>
        <taxon>Brassicaceae</taxon>
        <taxon>Cardamineae</taxon>
        <taxon>Cardamine</taxon>
    </lineage>
</organism>
<feature type="region of interest" description="Disordered" evidence="1">
    <location>
        <begin position="458"/>
        <end position="477"/>
    </location>
</feature>